<name>A0AAD9E2H6_9TELE</name>
<dbReference type="EMBL" id="JAROKS010000006">
    <property type="protein sequence ID" value="KAK1802756.1"/>
    <property type="molecule type" value="Genomic_DNA"/>
</dbReference>
<keyword evidence="2" id="KW-1185">Reference proteome</keyword>
<gene>
    <name evidence="1" type="ORF">P4O66_021290</name>
</gene>
<protein>
    <submittedName>
        <fullName evidence="1">Uncharacterized protein</fullName>
    </submittedName>
</protein>
<reference evidence="1" key="1">
    <citation type="submission" date="2023-03" db="EMBL/GenBank/DDBJ databases">
        <title>Electrophorus voltai genome.</title>
        <authorList>
            <person name="Bian C."/>
        </authorList>
    </citation>
    <scope>NUCLEOTIDE SEQUENCE</scope>
    <source>
        <strain evidence="1">CB-2022</strain>
        <tissue evidence="1">Muscle</tissue>
    </source>
</reference>
<sequence>MLLYTDTECVTVEGNTSRNFLGRHEALEPGLRKTDVPHNDLKEGSLVESSGSLEGMDEARGPSLQWTHQQDWRGLPKALEANRLWGAPRLLEERRTVQGRSTPGTVSDVHPCKAVKAKDTSQHLIATGIPQVIIMSVVDKACPRVHIDLRKIYYSRKNQETLSKTAILFPHMQECSDRLGVPMNLIFPMQNYHEQVTNNLNMDVLLLMTITLP</sequence>
<evidence type="ECO:0000313" key="2">
    <source>
        <dbReference type="Proteomes" id="UP001239994"/>
    </source>
</evidence>
<dbReference type="AlphaFoldDB" id="A0AAD9E2H6"/>
<feature type="non-terminal residue" evidence="1">
    <location>
        <position position="1"/>
    </location>
</feature>
<evidence type="ECO:0000313" key="1">
    <source>
        <dbReference type="EMBL" id="KAK1802756.1"/>
    </source>
</evidence>
<accession>A0AAD9E2H6</accession>
<proteinExistence type="predicted"/>
<comment type="caution">
    <text evidence="1">The sequence shown here is derived from an EMBL/GenBank/DDBJ whole genome shotgun (WGS) entry which is preliminary data.</text>
</comment>
<dbReference type="Proteomes" id="UP001239994">
    <property type="component" value="Unassembled WGS sequence"/>
</dbReference>
<organism evidence="1 2">
    <name type="scientific">Electrophorus voltai</name>
    <dbReference type="NCBI Taxonomy" id="2609070"/>
    <lineage>
        <taxon>Eukaryota</taxon>
        <taxon>Metazoa</taxon>
        <taxon>Chordata</taxon>
        <taxon>Craniata</taxon>
        <taxon>Vertebrata</taxon>
        <taxon>Euteleostomi</taxon>
        <taxon>Actinopterygii</taxon>
        <taxon>Neopterygii</taxon>
        <taxon>Teleostei</taxon>
        <taxon>Ostariophysi</taxon>
        <taxon>Gymnotiformes</taxon>
        <taxon>Gymnotoidei</taxon>
        <taxon>Gymnotidae</taxon>
        <taxon>Electrophorus</taxon>
    </lineage>
</organism>